<dbReference type="OrthoDB" id="9802264at2"/>
<reference evidence="9" key="1">
    <citation type="submission" date="2017-11" db="EMBL/GenBank/DDBJ databases">
        <title>Complete Genome Sequence of Kyrpidia sp. Strain EA-1, a thermophilic, hydrogen-oxidizing Bacterium, isolated from the Azores.</title>
        <authorList>
            <person name="Reiner J.E."/>
            <person name="Lapp C.J."/>
            <person name="Bunk B."/>
            <person name="Gescher J."/>
        </authorList>
    </citation>
    <scope>NUCLEOTIDE SEQUENCE [LARGE SCALE GENOMIC DNA]</scope>
    <source>
        <strain evidence="9">EA-1</strain>
    </source>
</reference>
<dbReference type="Proteomes" id="UP000231932">
    <property type="component" value="Chromosome"/>
</dbReference>
<evidence type="ECO:0000256" key="6">
    <source>
        <dbReference type="ARBA" id="ARBA00023136"/>
    </source>
</evidence>
<proteinExistence type="predicted"/>
<evidence type="ECO:0000256" key="4">
    <source>
        <dbReference type="ARBA" id="ARBA00022741"/>
    </source>
</evidence>
<keyword evidence="4" id="KW-0547">Nucleotide-binding</keyword>
<evidence type="ECO:0000256" key="3">
    <source>
        <dbReference type="ARBA" id="ARBA00022475"/>
    </source>
</evidence>
<dbReference type="PANTHER" id="PTHR42788:SF7">
    <property type="entry name" value="NITRATE ABC TRANSPORTER ATP-BINDING PROTEIN"/>
    <property type="match status" value="1"/>
</dbReference>
<keyword evidence="9" id="KW-1185">Reference proteome</keyword>
<dbReference type="SMART" id="SM00382">
    <property type="entry name" value="AAA"/>
    <property type="match status" value="1"/>
</dbReference>
<comment type="subcellular location">
    <subcellularLocation>
        <location evidence="1">Cell membrane</location>
        <topology evidence="1">Peripheral membrane protein</topology>
    </subcellularLocation>
</comment>
<dbReference type="GO" id="GO:0005886">
    <property type="term" value="C:plasma membrane"/>
    <property type="evidence" value="ECO:0007669"/>
    <property type="project" value="UniProtKB-SubCell"/>
</dbReference>
<dbReference type="GO" id="GO:0005524">
    <property type="term" value="F:ATP binding"/>
    <property type="evidence" value="ECO:0007669"/>
    <property type="project" value="UniProtKB-KW"/>
</dbReference>
<sequence>MIEIEGLHKTFHRGTADEVALFRDFSLRVESGEFVTIIGSNGAGKSTLLNLIAGSIPPDAGRIVVNGRDVGKMPEHRRSAFISRVFQNPALGTSPSLTIEENLSLAVNKGRPFGLGFARDRRRREHFKERLASLGLGLENKLDIKVGVLSGGQRQALALLMATEVSPSLLLLDEHTAALDPKTAGIIMEMTKKLVEEHRITTLMVTHNMKNALDYGNRLVMLHQGSVVVDIGGDAKRGLTVAKLMELFGEGSALSDRMVFAEFSEV</sequence>
<keyword evidence="6" id="KW-0472">Membrane</keyword>
<keyword evidence="5 8" id="KW-0067">ATP-binding</keyword>
<dbReference type="InterPro" id="IPR017871">
    <property type="entry name" value="ABC_transporter-like_CS"/>
</dbReference>
<dbReference type="PROSITE" id="PS50893">
    <property type="entry name" value="ABC_TRANSPORTER_2"/>
    <property type="match status" value="1"/>
</dbReference>
<dbReference type="SUPFAM" id="SSF52540">
    <property type="entry name" value="P-loop containing nucleoside triphosphate hydrolases"/>
    <property type="match status" value="1"/>
</dbReference>
<organism evidence="8 9">
    <name type="scientific">Kyrpidia spormannii</name>
    <dbReference type="NCBI Taxonomy" id="2055160"/>
    <lineage>
        <taxon>Bacteria</taxon>
        <taxon>Bacillati</taxon>
        <taxon>Bacillota</taxon>
        <taxon>Bacilli</taxon>
        <taxon>Bacillales</taxon>
        <taxon>Alicyclobacillaceae</taxon>
        <taxon>Kyrpidia</taxon>
    </lineage>
</organism>
<dbReference type="GO" id="GO:0016887">
    <property type="term" value="F:ATP hydrolysis activity"/>
    <property type="evidence" value="ECO:0007669"/>
    <property type="project" value="InterPro"/>
</dbReference>
<dbReference type="PANTHER" id="PTHR42788">
    <property type="entry name" value="TAURINE IMPORT ATP-BINDING PROTEIN-RELATED"/>
    <property type="match status" value="1"/>
</dbReference>
<dbReference type="Pfam" id="PF00005">
    <property type="entry name" value="ABC_tran"/>
    <property type="match status" value="1"/>
</dbReference>
<dbReference type="Gene3D" id="3.40.50.300">
    <property type="entry name" value="P-loop containing nucleotide triphosphate hydrolases"/>
    <property type="match status" value="1"/>
</dbReference>
<dbReference type="EMBL" id="CP024955">
    <property type="protein sequence ID" value="ATY84653.1"/>
    <property type="molecule type" value="Genomic_DNA"/>
</dbReference>
<keyword evidence="3" id="KW-1003">Cell membrane</keyword>
<keyword evidence="2" id="KW-0813">Transport</keyword>
<evidence type="ECO:0000256" key="1">
    <source>
        <dbReference type="ARBA" id="ARBA00004202"/>
    </source>
</evidence>
<feature type="domain" description="ABC transporter" evidence="7">
    <location>
        <begin position="2"/>
        <end position="249"/>
    </location>
</feature>
<evidence type="ECO:0000313" key="8">
    <source>
        <dbReference type="EMBL" id="ATY84653.1"/>
    </source>
</evidence>
<evidence type="ECO:0000313" key="9">
    <source>
        <dbReference type="Proteomes" id="UP000231932"/>
    </source>
</evidence>
<dbReference type="RefSeq" id="WP_100667467.1">
    <property type="nucleotide sequence ID" value="NZ_CP024955.1"/>
</dbReference>
<dbReference type="InterPro" id="IPR003593">
    <property type="entry name" value="AAA+_ATPase"/>
</dbReference>
<dbReference type="InterPro" id="IPR027417">
    <property type="entry name" value="P-loop_NTPase"/>
</dbReference>
<dbReference type="PROSITE" id="PS00211">
    <property type="entry name" value="ABC_TRANSPORTER_1"/>
    <property type="match status" value="1"/>
</dbReference>
<dbReference type="AlphaFoldDB" id="A0A2K8N5R4"/>
<evidence type="ECO:0000256" key="5">
    <source>
        <dbReference type="ARBA" id="ARBA00022840"/>
    </source>
</evidence>
<evidence type="ECO:0000259" key="7">
    <source>
        <dbReference type="PROSITE" id="PS50893"/>
    </source>
</evidence>
<protein>
    <submittedName>
        <fullName evidence="8">ABC transporter ATP-binding protein</fullName>
    </submittedName>
</protein>
<gene>
    <name evidence="8" type="ORF">CVV65_06585</name>
</gene>
<dbReference type="KEGG" id="kyr:CVV65_06585"/>
<accession>A0A2K8N5R4</accession>
<dbReference type="InterPro" id="IPR050166">
    <property type="entry name" value="ABC_transporter_ATP-bind"/>
</dbReference>
<evidence type="ECO:0000256" key="2">
    <source>
        <dbReference type="ARBA" id="ARBA00022448"/>
    </source>
</evidence>
<name>A0A2K8N5R4_9BACL</name>
<dbReference type="InterPro" id="IPR003439">
    <property type="entry name" value="ABC_transporter-like_ATP-bd"/>
</dbReference>